<evidence type="ECO:0000259" key="1">
    <source>
        <dbReference type="Pfam" id="PF20248"/>
    </source>
</evidence>
<feature type="domain" description="DUF6603" evidence="1">
    <location>
        <begin position="327"/>
        <end position="511"/>
    </location>
</feature>
<proteinExistence type="predicted"/>
<accession>A0A8K0W5H1</accession>
<keyword evidence="3" id="KW-1185">Reference proteome</keyword>
<evidence type="ECO:0000313" key="2">
    <source>
        <dbReference type="EMBL" id="KAH7231164.1"/>
    </source>
</evidence>
<dbReference type="Pfam" id="PF20248">
    <property type="entry name" value="DUF6603"/>
    <property type="match status" value="1"/>
</dbReference>
<dbReference type="EMBL" id="JAGPXF010000009">
    <property type="protein sequence ID" value="KAH7231164.1"/>
    <property type="molecule type" value="Genomic_DNA"/>
</dbReference>
<evidence type="ECO:0000313" key="3">
    <source>
        <dbReference type="Proteomes" id="UP000813427"/>
    </source>
</evidence>
<gene>
    <name evidence="2" type="ORF">BKA59DRAFT_536389</name>
</gene>
<sequence length="512" mass="56104">MPSKLLSTYFNWGSSLRFTFDFWISGLIDPLEDSEFDLPASFVGTIAVLAEFFHDDEKDHVGPLINSIAINTLSVEYTYEQQSGNNPKSVGSSGFAFSSALNPAERNATIGDILTDLLGSSFDIPDFVSDTLIVDDNQDAFRITIQKMKNDSKIHSTKWGSKDPLKRLFKAAINGFGNMELEIPLVGTLYQPLDELYFLFVQDLKLPRAPGQLTGLTREYIGLLNSGVLKSHQLLVPDKIKPDKVQPTDLLVPSGCHFAVIIRNLVKGERACLLSYGFIKPKPSSSQALVSGAEQKGRIHTDEEMDDGGLSAQAPFKKDTGPVAISNLRPIGFSLLGFTLNTQFKTLDELPTISINIDGLATSFNRRPLTIASIIIHGNNGAMDYYAGSLIIGFHPYQFQAAGFYGVITLPNSNKSFQSVFVFMKLNGPLITLAFTEISGIYGGFGYNSSVKLPSIDRVSDFPFINSGRLSDDENAQQVLIELVDPSAGGWFQPIDSTYWGAIGMKLSAFRV</sequence>
<comment type="caution">
    <text evidence="2">The sequence shown here is derived from an EMBL/GenBank/DDBJ whole genome shotgun (WGS) entry which is preliminary data.</text>
</comment>
<dbReference type="OrthoDB" id="5352492at2759"/>
<dbReference type="InterPro" id="IPR046538">
    <property type="entry name" value="DUF6603"/>
</dbReference>
<dbReference type="Proteomes" id="UP000813427">
    <property type="component" value="Unassembled WGS sequence"/>
</dbReference>
<name>A0A8K0W5H1_9HYPO</name>
<organism evidence="2 3">
    <name type="scientific">Fusarium tricinctum</name>
    <dbReference type="NCBI Taxonomy" id="61284"/>
    <lineage>
        <taxon>Eukaryota</taxon>
        <taxon>Fungi</taxon>
        <taxon>Dikarya</taxon>
        <taxon>Ascomycota</taxon>
        <taxon>Pezizomycotina</taxon>
        <taxon>Sordariomycetes</taxon>
        <taxon>Hypocreomycetidae</taxon>
        <taxon>Hypocreales</taxon>
        <taxon>Nectriaceae</taxon>
        <taxon>Fusarium</taxon>
        <taxon>Fusarium tricinctum species complex</taxon>
    </lineage>
</organism>
<reference evidence="2" key="1">
    <citation type="journal article" date="2021" name="Nat. Commun.">
        <title>Genetic determinants of endophytism in the Arabidopsis root mycobiome.</title>
        <authorList>
            <person name="Mesny F."/>
            <person name="Miyauchi S."/>
            <person name="Thiergart T."/>
            <person name="Pickel B."/>
            <person name="Atanasova L."/>
            <person name="Karlsson M."/>
            <person name="Huettel B."/>
            <person name="Barry K.W."/>
            <person name="Haridas S."/>
            <person name="Chen C."/>
            <person name="Bauer D."/>
            <person name="Andreopoulos W."/>
            <person name="Pangilinan J."/>
            <person name="LaButti K."/>
            <person name="Riley R."/>
            <person name="Lipzen A."/>
            <person name="Clum A."/>
            <person name="Drula E."/>
            <person name="Henrissat B."/>
            <person name="Kohler A."/>
            <person name="Grigoriev I.V."/>
            <person name="Martin F.M."/>
            <person name="Hacquard S."/>
        </authorList>
    </citation>
    <scope>NUCLEOTIDE SEQUENCE</scope>
    <source>
        <strain evidence="2">MPI-SDFR-AT-0068</strain>
    </source>
</reference>
<protein>
    <recommendedName>
        <fullName evidence="1">DUF6603 domain-containing protein</fullName>
    </recommendedName>
</protein>
<dbReference type="AlphaFoldDB" id="A0A8K0W5H1"/>